<feature type="domain" description="Cyclophilin-like" evidence="2">
    <location>
        <begin position="38"/>
        <end position="145"/>
    </location>
</feature>
<organism evidence="3 4">
    <name type="scientific">Cricetibacter osteomyelitidis</name>
    <dbReference type="NCBI Taxonomy" id="1521931"/>
    <lineage>
        <taxon>Bacteria</taxon>
        <taxon>Pseudomonadati</taxon>
        <taxon>Pseudomonadota</taxon>
        <taxon>Gammaproteobacteria</taxon>
        <taxon>Pasteurellales</taxon>
        <taxon>Pasteurellaceae</taxon>
        <taxon>Cricetibacter</taxon>
    </lineage>
</organism>
<protein>
    <submittedName>
        <fullName evidence="3">Cyclophilin-like protein</fullName>
    </submittedName>
</protein>
<dbReference type="Proteomes" id="UP000295763">
    <property type="component" value="Unassembled WGS sequence"/>
</dbReference>
<name>A0A4R2SZI9_9PAST</name>
<dbReference type="AlphaFoldDB" id="A0A4R2SZI9"/>
<evidence type="ECO:0000313" key="3">
    <source>
        <dbReference type="EMBL" id="TCP95989.1"/>
    </source>
</evidence>
<reference evidence="3 4" key="1">
    <citation type="submission" date="2019-03" db="EMBL/GenBank/DDBJ databases">
        <title>Genomic Encyclopedia of Type Strains, Phase IV (KMG-IV): sequencing the most valuable type-strain genomes for metagenomic binning, comparative biology and taxonomic classification.</title>
        <authorList>
            <person name="Goeker M."/>
        </authorList>
    </citation>
    <scope>NUCLEOTIDE SEQUENCE [LARGE SCALE GENOMIC DNA]</scope>
    <source>
        <strain evidence="3 4">DSM 28404</strain>
    </source>
</reference>
<proteinExistence type="predicted"/>
<evidence type="ECO:0000259" key="2">
    <source>
        <dbReference type="Pfam" id="PF18050"/>
    </source>
</evidence>
<sequence length="149" mass="16578">MKKMAFALTAALLSALNAANAQPHPNTEANQMNTQIHITVNNQTFTADLENNAASRALIQKMPFTVEMQNLYGRELVHRLGAGSLPSENLRRDHFAVGDLIYWPPRGSLVILYKQDGDTFERQQLGHIRQDVSELGKQSSIKATFSVKS</sequence>
<dbReference type="InterPro" id="IPR041183">
    <property type="entry name" value="Cyclophilin-like"/>
</dbReference>
<keyword evidence="1" id="KW-0732">Signal</keyword>
<feature type="chain" id="PRO_5020631202" evidence="1">
    <location>
        <begin position="22"/>
        <end position="149"/>
    </location>
</feature>
<gene>
    <name evidence="3" type="ORF">EDC44_10648</name>
</gene>
<keyword evidence="4" id="KW-1185">Reference proteome</keyword>
<dbReference type="InterPro" id="IPR029000">
    <property type="entry name" value="Cyclophilin-like_dom_sf"/>
</dbReference>
<dbReference type="Pfam" id="PF18050">
    <property type="entry name" value="Cyclophil_like2"/>
    <property type="match status" value="1"/>
</dbReference>
<evidence type="ECO:0000313" key="4">
    <source>
        <dbReference type="Proteomes" id="UP000295763"/>
    </source>
</evidence>
<dbReference type="EMBL" id="SLYB01000006">
    <property type="protein sequence ID" value="TCP95989.1"/>
    <property type="molecule type" value="Genomic_DNA"/>
</dbReference>
<dbReference type="SUPFAM" id="SSF50891">
    <property type="entry name" value="Cyclophilin-like"/>
    <property type="match status" value="1"/>
</dbReference>
<accession>A0A4R2SZI9</accession>
<feature type="signal peptide" evidence="1">
    <location>
        <begin position="1"/>
        <end position="21"/>
    </location>
</feature>
<dbReference type="Gene3D" id="2.40.100.20">
    <property type="match status" value="1"/>
</dbReference>
<evidence type="ECO:0000256" key="1">
    <source>
        <dbReference type="SAM" id="SignalP"/>
    </source>
</evidence>
<comment type="caution">
    <text evidence="3">The sequence shown here is derived from an EMBL/GenBank/DDBJ whole genome shotgun (WGS) entry which is preliminary data.</text>
</comment>